<evidence type="ECO:0000313" key="3">
    <source>
        <dbReference type="Proteomes" id="UP000038040"/>
    </source>
</evidence>
<dbReference type="Proteomes" id="UP000038040">
    <property type="component" value="Unplaced"/>
</dbReference>
<dbReference type="EMBL" id="UYYG01001157">
    <property type="protein sequence ID" value="VDN56839.1"/>
    <property type="molecule type" value="Genomic_DNA"/>
</dbReference>
<sequence length="348" mass="40309">MSYAGLPISFDSPTSSSVQNFSYTQPHLANKIVFSGQKPSDEFITDAPRQTNWPSFYRWQNPSTSNTGNEFLNSFVQAPVSEENIMSQFCCTSNTNFSNYPQQTAMNFYQKPYFWNQTQYQSSLHKQASLVPLAQELQVNRSIASVHKSNISQISFQENENNLAVNTQIRQHYYQQPPDFTYGNTSTVISTTPMQQQYYHSQATNFAQPFINSPRYPTQSSQTNREYRDSESVAQKTVSVPWWTLRNRIKAYTIFTGSIVNFKNNFQISRVNGDVVTVDAPKRHYGERIMRLENMSASQIRKMKFHFSACNLYRVKNGQKRRVNGPPYQPIQRRKRAKRSHLLTLNTN</sequence>
<feature type="compositionally biased region" description="Basic residues" evidence="1">
    <location>
        <begin position="332"/>
        <end position="341"/>
    </location>
</feature>
<gene>
    <name evidence="2" type="ORF">DME_LOCUS6812</name>
</gene>
<feature type="region of interest" description="Disordered" evidence="1">
    <location>
        <begin position="321"/>
        <end position="348"/>
    </location>
</feature>
<dbReference type="AlphaFoldDB" id="A0A0N4U6B5"/>
<keyword evidence="4" id="KW-1185">Reference proteome</keyword>
<dbReference type="Proteomes" id="UP000274756">
    <property type="component" value="Unassembled WGS sequence"/>
</dbReference>
<proteinExistence type="predicted"/>
<name>A0A0N4U6B5_DRAME</name>
<reference evidence="5" key="1">
    <citation type="submission" date="2017-02" db="UniProtKB">
        <authorList>
            <consortium name="WormBaseParasite"/>
        </authorList>
    </citation>
    <scope>IDENTIFICATION</scope>
</reference>
<reference evidence="2 4" key="2">
    <citation type="submission" date="2018-11" db="EMBL/GenBank/DDBJ databases">
        <authorList>
            <consortium name="Pathogen Informatics"/>
        </authorList>
    </citation>
    <scope>NUCLEOTIDE SEQUENCE [LARGE SCALE GENOMIC DNA]</scope>
</reference>
<evidence type="ECO:0000313" key="5">
    <source>
        <dbReference type="WBParaSite" id="DME_0000245201-mRNA-1"/>
    </source>
</evidence>
<evidence type="ECO:0000256" key="1">
    <source>
        <dbReference type="SAM" id="MobiDB-lite"/>
    </source>
</evidence>
<dbReference type="WBParaSite" id="DME_0000245201-mRNA-1">
    <property type="protein sequence ID" value="DME_0000245201-mRNA-1"/>
    <property type="gene ID" value="DME_0000245201"/>
</dbReference>
<organism evidence="3 5">
    <name type="scientific">Dracunculus medinensis</name>
    <name type="common">Guinea worm</name>
    <dbReference type="NCBI Taxonomy" id="318479"/>
    <lineage>
        <taxon>Eukaryota</taxon>
        <taxon>Metazoa</taxon>
        <taxon>Ecdysozoa</taxon>
        <taxon>Nematoda</taxon>
        <taxon>Chromadorea</taxon>
        <taxon>Rhabditida</taxon>
        <taxon>Spirurina</taxon>
        <taxon>Dracunculoidea</taxon>
        <taxon>Dracunculidae</taxon>
        <taxon>Dracunculus</taxon>
    </lineage>
</organism>
<accession>A0A0N4U6B5</accession>
<protein>
    <submittedName>
        <fullName evidence="5">PSP1 C-terminal domain-containing protein</fullName>
    </submittedName>
</protein>
<evidence type="ECO:0000313" key="4">
    <source>
        <dbReference type="Proteomes" id="UP000274756"/>
    </source>
</evidence>
<evidence type="ECO:0000313" key="2">
    <source>
        <dbReference type="EMBL" id="VDN56839.1"/>
    </source>
</evidence>